<comment type="caution">
    <text evidence="4">The sequence shown here is derived from an EMBL/GenBank/DDBJ whole genome shotgun (WGS) entry which is preliminary data.</text>
</comment>
<name>A0A8H7UT49_9FUNG</name>
<dbReference type="Pfam" id="PF00010">
    <property type="entry name" value="HLH"/>
    <property type="match status" value="1"/>
</dbReference>
<feature type="transmembrane region" description="Helical" evidence="2">
    <location>
        <begin position="512"/>
        <end position="532"/>
    </location>
</feature>
<feature type="region of interest" description="Disordered" evidence="1">
    <location>
        <begin position="17"/>
        <end position="121"/>
    </location>
</feature>
<proteinExistence type="predicted"/>
<feature type="transmembrane region" description="Helical" evidence="2">
    <location>
        <begin position="593"/>
        <end position="610"/>
    </location>
</feature>
<evidence type="ECO:0000259" key="3">
    <source>
        <dbReference type="PROSITE" id="PS50888"/>
    </source>
</evidence>
<accession>A0A8H7UT49</accession>
<dbReference type="PANTHER" id="PTHR47336">
    <property type="entry name" value="TRANSCRIPTION FACTOR HMS1-RELATED"/>
    <property type="match status" value="1"/>
</dbReference>
<dbReference type="AlphaFoldDB" id="A0A8H7UT49"/>
<keyword evidence="2" id="KW-1133">Transmembrane helix</keyword>
<feature type="domain" description="BHLH" evidence="3">
    <location>
        <begin position="256"/>
        <end position="341"/>
    </location>
</feature>
<feature type="region of interest" description="Disordered" evidence="1">
    <location>
        <begin position="225"/>
        <end position="254"/>
    </location>
</feature>
<keyword evidence="2" id="KW-0472">Membrane</keyword>
<gene>
    <name evidence="4" type="ORF">INT47_002353</name>
</gene>
<feature type="compositionally biased region" description="Low complexity" evidence="1">
    <location>
        <begin position="96"/>
        <end position="110"/>
    </location>
</feature>
<dbReference type="EMBL" id="JAEPRD010000124">
    <property type="protein sequence ID" value="KAG2197646.1"/>
    <property type="molecule type" value="Genomic_DNA"/>
</dbReference>
<evidence type="ECO:0000313" key="5">
    <source>
        <dbReference type="Proteomes" id="UP000603453"/>
    </source>
</evidence>
<feature type="compositionally biased region" description="Low complexity" evidence="1">
    <location>
        <begin position="41"/>
        <end position="67"/>
    </location>
</feature>
<dbReference type="OrthoDB" id="2133190at2759"/>
<dbReference type="InterPro" id="IPR036638">
    <property type="entry name" value="HLH_DNA-bd_sf"/>
</dbReference>
<reference evidence="4" key="1">
    <citation type="submission" date="2020-12" db="EMBL/GenBank/DDBJ databases">
        <title>Metabolic potential, ecology and presence of endohyphal bacteria is reflected in genomic diversity of Mucoromycotina.</title>
        <authorList>
            <person name="Muszewska A."/>
            <person name="Okrasinska A."/>
            <person name="Steczkiewicz K."/>
            <person name="Drgas O."/>
            <person name="Orlowska M."/>
            <person name="Perlinska-Lenart U."/>
            <person name="Aleksandrzak-Piekarczyk T."/>
            <person name="Szatraj K."/>
            <person name="Zielenkiewicz U."/>
            <person name="Pilsyk S."/>
            <person name="Malc E."/>
            <person name="Mieczkowski P."/>
            <person name="Kruszewska J.S."/>
            <person name="Biernat P."/>
            <person name="Pawlowska J."/>
        </authorList>
    </citation>
    <scope>NUCLEOTIDE SEQUENCE</scope>
    <source>
        <strain evidence="4">WA0000017839</strain>
    </source>
</reference>
<keyword evidence="2" id="KW-0812">Transmembrane</keyword>
<protein>
    <recommendedName>
        <fullName evidence="3">BHLH domain-containing protein</fullName>
    </recommendedName>
</protein>
<feature type="region of interest" description="Disordered" evidence="1">
    <location>
        <begin position="416"/>
        <end position="449"/>
    </location>
</feature>
<dbReference type="InterPro" id="IPR052099">
    <property type="entry name" value="Regulatory_TF_Diverse"/>
</dbReference>
<sequence length="1025" mass="116800">MLQELTDLDFDTYFDVASSNQHQQQQQQQQSRDILYHDDSQQQQQQQQNSNSLSSLLNNNNNRQSSSYHYTQQPGQQNFNLFDWDLNPPTSHHSASPMQISPLSSPQSSSDGYTSHTLSPQMINSPPLYASYNSNPQIKDEASKVLEGFFAKRTIYSSLNHLHNVPGINIPTTPITENPPVNSSNLPSPPLENPLSGAFSAIDQWCQLKEQDVIHPLDIKCEEHEPRHWRKTSSRHQQLHQPQPNTLERPEPGKQLKKVAHNAIERRYRNNINDRIRELKNVVPALYKARIKEKGEADDDSSVADSDNEQDDVVIVEGVEVAKKLNKATILRKATEYIQFLKNTNDTTEQENLILQQIIAQMPGGNDVLNRFLCQKNEFEKSEQDRLARERRDAQERERTERQRILRERAAQRAALAQLLPKPERRPYRRRQSSKNNAKPTKKSSLLSDDGNNKMFMAAFMCIAFFSASPTSSNVGNLPHSFGAHDNQTNTRSTFAPSTVSASMDIWHMLRYTLYTFGIIYVCLIPLLLRWLRPRPVNRPNKCTDHHHYANEVPTAWSRLYTNLISILDKSTSTVKASNNTTSISILSTIFDIFRYTLSLIIPNFIYTIFQKNAKTVGCPEELSYIGAWIRLNEVECLGGNPDITRLGMLHSCVGMLSQLHKMKRDEKRDIYCEENTMARVYATTAIQLELCLPVSISSLVVPYCWTRVIQVMNNKQSLVEQDNNKKQQDNIISTQWLGSNCHDQVLQILAIRNGFTNNDDGSCCRNVFYSFVLPYVTSPLDLVLYWQQLSNLQDCWYSYLNGTRPVFSENQLKHVLSVSATTTAPGHMLQWWVRVGLTLQSLSNNTGTQHQDNLDALAEYTRTRVPQVNNHPSSNLLRRHQTMIYHMLEAATALQTDTNSDQVPTFLKQAAKDRAASIECIQQIASSTKNYEASVLVVSTLAVHLRTLKALIIHQQTTCSPAKRLSSGGSQKRTLLAHHASVYIAELRDQVMQDMESPYTKSLSPKCRKHIQSYIYQADDTLSL</sequence>
<feature type="compositionally biased region" description="Low complexity" evidence="1">
    <location>
        <begin position="21"/>
        <end position="30"/>
    </location>
</feature>
<dbReference type="SMART" id="SM00353">
    <property type="entry name" value="HLH"/>
    <property type="match status" value="1"/>
</dbReference>
<evidence type="ECO:0000256" key="1">
    <source>
        <dbReference type="SAM" id="MobiDB-lite"/>
    </source>
</evidence>
<dbReference type="SUPFAM" id="SSF47459">
    <property type="entry name" value="HLH, helix-loop-helix DNA-binding domain"/>
    <property type="match status" value="1"/>
</dbReference>
<dbReference type="Proteomes" id="UP000603453">
    <property type="component" value="Unassembled WGS sequence"/>
</dbReference>
<evidence type="ECO:0000256" key="2">
    <source>
        <dbReference type="SAM" id="Phobius"/>
    </source>
</evidence>
<dbReference type="PANTHER" id="PTHR47336:SF2">
    <property type="entry name" value="TRANSCRIPTION FACTOR HMS1-RELATED"/>
    <property type="match status" value="1"/>
</dbReference>
<keyword evidence="5" id="KW-1185">Reference proteome</keyword>
<feature type="compositionally biased region" description="Polar residues" evidence="1">
    <location>
        <begin position="434"/>
        <end position="447"/>
    </location>
</feature>
<organism evidence="4 5">
    <name type="scientific">Mucor saturninus</name>
    <dbReference type="NCBI Taxonomy" id="64648"/>
    <lineage>
        <taxon>Eukaryota</taxon>
        <taxon>Fungi</taxon>
        <taxon>Fungi incertae sedis</taxon>
        <taxon>Mucoromycota</taxon>
        <taxon>Mucoromycotina</taxon>
        <taxon>Mucoromycetes</taxon>
        <taxon>Mucorales</taxon>
        <taxon>Mucorineae</taxon>
        <taxon>Mucoraceae</taxon>
        <taxon>Mucor</taxon>
    </lineage>
</organism>
<feature type="compositionally biased region" description="Polar residues" evidence="1">
    <location>
        <begin position="111"/>
        <end position="121"/>
    </location>
</feature>
<dbReference type="GO" id="GO:0046983">
    <property type="term" value="F:protein dimerization activity"/>
    <property type="evidence" value="ECO:0007669"/>
    <property type="project" value="InterPro"/>
</dbReference>
<feature type="region of interest" description="Disordered" evidence="1">
    <location>
        <begin position="383"/>
        <end position="404"/>
    </location>
</feature>
<evidence type="ECO:0000313" key="4">
    <source>
        <dbReference type="EMBL" id="KAG2197646.1"/>
    </source>
</evidence>
<dbReference type="Gene3D" id="4.10.280.10">
    <property type="entry name" value="Helix-loop-helix DNA-binding domain"/>
    <property type="match status" value="1"/>
</dbReference>
<dbReference type="PROSITE" id="PS50888">
    <property type="entry name" value="BHLH"/>
    <property type="match status" value="1"/>
</dbReference>
<dbReference type="InterPro" id="IPR011598">
    <property type="entry name" value="bHLH_dom"/>
</dbReference>
<feature type="compositionally biased region" description="Polar residues" evidence="1">
    <location>
        <begin position="68"/>
        <end position="80"/>
    </location>
</feature>
<feature type="compositionally biased region" description="Basic residues" evidence="1">
    <location>
        <begin position="227"/>
        <end position="238"/>
    </location>
</feature>